<evidence type="ECO:0000313" key="3">
    <source>
        <dbReference type="Proteomes" id="UP000673552"/>
    </source>
</evidence>
<gene>
    <name evidence="2" type="ORF">LSCM1_05830</name>
</gene>
<dbReference type="Pfam" id="PF13424">
    <property type="entry name" value="TPR_12"/>
    <property type="match status" value="1"/>
</dbReference>
<dbReference type="Gene3D" id="1.25.40.10">
    <property type="entry name" value="Tetratricopeptide repeat domain"/>
    <property type="match status" value="1"/>
</dbReference>
<dbReference type="KEGG" id="lmat:92515781"/>
<dbReference type="AlphaFoldDB" id="A0A836KV58"/>
<protein>
    <submittedName>
        <fullName evidence="2">Uncharacterized protein</fullName>
    </submittedName>
</protein>
<evidence type="ECO:0000256" key="1">
    <source>
        <dbReference type="SAM" id="MobiDB-lite"/>
    </source>
</evidence>
<reference evidence="2 3" key="1">
    <citation type="submission" date="2021-03" db="EMBL/GenBank/DDBJ databases">
        <title>Leishmania (Mundinia) martiniquensis Genome sequencing and assembly.</title>
        <authorList>
            <person name="Almutairi H."/>
            <person name="Gatherer D."/>
        </authorList>
    </citation>
    <scope>NUCLEOTIDE SEQUENCE [LARGE SCALE GENOMIC DNA]</scope>
    <source>
        <strain evidence="2">LSCM1</strain>
    </source>
</reference>
<dbReference type="Proteomes" id="UP000673552">
    <property type="component" value="Chromosome 13"/>
</dbReference>
<feature type="region of interest" description="Disordered" evidence="1">
    <location>
        <begin position="44"/>
        <end position="72"/>
    </location>
</feature>
<comment type="caution">
    <text evidence="2">The sequence shown here is derived from an EMBL/GenBank/DDBJ whole genome shotgun (WGS) entry which is preliminary data.</text>
</comment>
<accession>A0A836KV58</accession>
<name>A0A836KV58_9TRYP</name>
<dbReference type="OrthoDB" id="5986190at2759"/>
<sequence>MSLSQATALYADATRLYRLGDLHHARDAAEEALLSLSPCTDSRIKSSSHRHGGDISHEEPADTASVSVEGSQAQRRQRHRLFGNILILLSSIYMAVQDFTEAERLLVTCDGYWREHLTDAHAKRASASTFEEATRSCCSELDEGLAGVAYNRAVLRLEQLQSAPSSLTCFGDRSPLVAPLVDVCGADARLTNLSLSSSATAAPSATLEPVLASVMALLLAAQDRLAHTLGPPRRLLADVLHTVGVCHYEAADYIAALQAWQRSMAIRAHLHSLRQRSETCAAQHTLSRGEGVGESGDGTEELKLALTMEHVAQVYRLLEGRSIEALKLLDTVADTRRKYLGPTDPLYARTLVFKGVLAVELGHKKLARVLFERCSAILSDASLERRPARSSSCALQEVEQWRLHLGSTSPSSCSPHPLTSKQWQERAPGGCVGVGSQR</sequence>
<organism evidence="2 3">
    <name type="scientific">Leishmania martiniquensis</name>
    <dbReference type="NCBI Taxonomy" id="1580590"/>
    <lineage>
        <taxon>Eukaryota</taxon>
        <taxon>Discoba</taxon>
        <taxon>Euglenozoa</taxon>
        <taxon>Kinetoplastea</taxon>
        <taxon>Metakinetoplastina</taxon>
        <taxon>Trypanosomatida</taxon>
        <taxon>Trypanosomatidae</taxon>
        <taxon>Leishmaniinae</taxon>
        <taxon>Leishmania</taxon>
    </lineage>
</organism>
<feature type="compositionally biased region" description="Polar residues" evidence="1">
    <location>
        <begin position="407"/>
        <end position="422"/>
    </location>
</feature>
<dbReference type="GeneID" id="92515781"/>
<dbReference type="EMBL" id="JAFEUZ010000013">
    <property type="protein sequence ID" value="KAG5483980.1"/>
    <property type="molecule type" value="Genomic_DNA"/>
</dbReference>
<proteinExistence type="predicted"/>
<feature type="compositionally biased region" description="Basic and acidic residues" evidence="1">
    <location>
        <begin position="51"/>
        <end position="60"/>
    </location>
</feature>
<dbReference type="SUPFAM" id="SSF48452">
    <property type="entry name" value="TPR-like"/>
    <property type="match status" value="1"/>
</dbReference>
<evidence type="ECO:0000313" key="2">
    <source>
        <dbReference type="EMBL" id="KAG5483980.1"/>
    </source>
</evidence>
<feature type="region of interest" description="Disordered" evidence="1">
    <location>
        <begin position="407"/>
        <end position="438"/>
    </location>
</feature>
<dbReference type="RefSeq" id="XP_067180220.1">
    <property type="nucleotide sequence ID" value="XM_067323269.1"/>
</dbReference>
<keyword evidence="3" id="KW-1185">Reference proteome</keyword>
<dbReference type="InterPro" id="IPR011990">
    <property type="entry name" value="TPR-like_helical_dom_sf"/>
</dbReference>